<sequence length="253" mass="27778">MDQPSLFSQSEPPRQFLRSALEIVRTVSVGQIRHVLYQGGPCEMVLLGEVSVSPKRSEPTYRLSTGETVVVTARAQVELPTGIDGVLRNLGDGRFKWLRHRRLKAFEEAVAREGWAGVARKQAREWSGQFSFRAEGERSQALRPPQVGALHAVGAHWSLFSQPATVVMPTGSGKTETMISILAAYDPAPLLVIVPSDPLRAQIARKFTTFGLLRTLEVLAHNVPHPIVGIVSNLNGRSKTTSRAILPWFGLSI</sequence>
<dbReference type="RefSeq" id="WP_036008209.1">
    <property type="nucleotide sequence ID" value="NZ_JBGBYG010000001.1"/>
</dbReference>
<keyword evidence="3" id="KW-1185">Reference proteome</keyword>
<comment type="caution">
    <text evidence="2">The sequence shown here is derived from an EMBL/GenBank/DDBJ whole genome shotgun (WGS) entry which is preliminary data.</text>
</comment>
<name>A0ABV4GQK2_9BRAD</name>
<evidence type="ECO:0000313" key="3">
    <source>
        <dbReference type="Proteomes" id="UP001565474"/>
    </source>
</evidence>
<dbReference type="Pfam" id="PF04851">
    <property type="entry name" value="ResIII"/>
    <property type="match status" value="1"/>
</dbReference>
<organism evidence="2 3">
    <name type="scientific">Bradyrhizobium yuanmingense</name>
    <dbReference type="NCBI Taxonomy" id="108015"/>
    <lineage>
        <taxon>Bacteria</taxon>
        <taxon>Pseudomonadati</taxon>
        <taxon>Pseudomonadota</taxon>
        <taxon>Alphaproteobacteria</taxon>
        <taxon>Hyphomicrobiales</taxon>
        <taxon>Nitrobacteraceae</taxon>
        <taxon>Bradyrhizobium</taxon>
    </lineage>
</organism>
<evidence type="ECO:0000313" key="2">
    <source>
        <dbReference type="EMBL" id="MEY9473345.1"/>
    </source>
</evidence>
<accession>A0ABV4GQK2</accession>
<dbReference type="Gene3D" id="3.40.50.300">
    <property type="entry name" value="P-loop containing nucleotide triphosphate hydrolases"/>
    <property type="match status" value="1"/>
</dbReference>
<dbReference type="InterPro" id="IPR006935">
    <property type="entry name" value="Helicase/UvrB_N"/>
</dbReference>
<dbReference type="Proteomes" id="UP001565474">
    <property type="component" value="Unassembled WGS sequence"/>
</dbReference>
<dbReference type="SUPFAM" id="SSF52540">
    <property type="entry name" value="P-loop containing nucleoside triphosphate hydrolases"/>
    <property type="match status" value="1"/>
</dbReference>
<dbReference type="EMBL" id="JBGBZN010000002">
    <property type="protein sequence ID" value="MEY9473345.1"/>
    <property type="molecule type" value="Genomic_DNA"/>
</dbReference>
<dbReference type="InterPro" id="IPR027417">
    <property type="entry name" value="P-loop_NTPase"/>
</dbReference>
<gene>
    <name evidence="2" type="ORF">ABH992_005744</name>
</gene>
<evidence type="ECO:0000259" key="1">
    <source>
        <dbReference type="Pfam" id="PF04851"/>
    </source>
</evidence>
<feature type="domain" description="Helicase/UvrB N-terminal" evidence="1">
    <location>
        <begin position="141"/>
        <end position="211"/>
    </location>
</feature>
<protein>
    <recommendedName>
        <fullName evidence="1">Helicase/UvrB N-terminal domain-containing protein</fullName>
    </recommendedName>
</protein>
<reference evidence="2 3" key="1">
    <citation type="submission" date="2024-07" db="EMBL/GenBank/DDBJ databases">
        <title>Genomic Encyclopedia of Type Strains, Phase V (KMG-V): Genome sequencing to study the core and pangenomes of soil and plant-associated prokaryotes.</title>
        <authorList>
            <person name="Whitman W."/>
        </authorList>
    </citation>
    <scope>NUCLEOTIDE SEQUENCE [LARGE SCALE GENOMIC DNA]</scope>
    <source>
        <strain evidence="2 3">USDA 222</strain>
    </source>
</reference>
<proteinExistence type="predicted"/>